<dbReference type="Proteomes" id="UP001443914">
    <property type="component" value="Unassembled WGS sequence"/>
</dbReference>
<keyword evidence="2" id="KW-0805">Transcription regulation</keyword>
<evidence type="ECO:0000256" key="4">
    <source>
        <dbReference type="ARBA" id="ARBA00023163"/>
    </source>
</evidence>
<evidence type="ECO:0000256" key="2">
    <source>
        <dbReference type="ARBA" id="ARBA00023015"/>
    </source>
</evidence>
<evidence type="ECO:0000256" key="5">
    <source>
        <dbReference type="ARBA" id="ARBA00023242"/>
    </source>
</evidence>
<evidence type="ECO:0000256" key="6">
    <source>
        <dbReference type="SAM" id="MobiDB-lite"/>
    </source>
</evidence>
<dbReference type="GO" id="GO:0000978">
    <property type="term" value="F:RNA polymerase II cis-regulatory region sequence-specific DNA binding"/>
    <property type="evidence" value="ECO:0007669"/>
    <property type="project" value="TreeGrafter"/>
</dbReference>
<dbReference type="SUPFAM" id="SSF47459">
    <property type="entry name" value="HLH, helix-loop-helix DNA-binding domain"/>
    <property type="match status" value="1"/>
</dbReference>
<dbReference type="InterPro" id="IPR011598">
    <property type="entry name" value="bHLH_dom"/>
</dbReference>
<sequence length="364" mass="40361">MNKGTLQNSMMMGATNPSSLWNINNLINKPPFSSSPPSSNSSSSTITNFLSPSPNYNIISPNNNSNHNINDNYFQVHPYNNINNMNMSTNSSTWLDYDEKFPESLSQLLLNGLLMGEEGKSMKKWEEQLGIIEYHHSIVDQVKQESSVNSYNNINNNNPNNNYNNNYNDNNNIFNTHQINNIPTSSPQSCVSTNFRDNLHPRHNLLSASDYSSECNSKITSSAQKKPKVQPSSSSPSTTFKVRKEKLGDRVTSLHQLVSPFGKTDTASVLLEAIGYIRFLHTQIEALSLPYLTNGAGDESQPVKGERKCIFPEDPGQDLNEEAKDLRSRGLCLVPLSCTMHVGTDNGADYWAPAIGGGGFRSTE</sequence>
<dbReference type="GO" id="GO:0000981">
    <property type="term" value="F:DNA-binding transcription factor activity, RNA polymerase II-specific"/>
    <property type="evidence" value="ECO:0007669"/>
    <property type="project" value="TreeGrafter"/>
</dbReference>
<accession>A0AAW1J538</accession>
<dbReference type="PROSITE" id="PS50888">
    <property type="entry name" value="BHLH"/>
    <property type="match status" value="1"/>
</dbReference>
<organism evidence="8 9">
    <name type="scientific">Saponaria officinalis</name>
    <name type="common">Common soapwort</name>
    <name type="synonym">Lychnis saponaria</name>
    <dbReference type="NCBI Taxonomy" id="3572"/>
    <lineage>
        <taxon>Eukaryota</taxon>
        <taxon>Viridiplantae</taxon>
        <taxon>Streptophyta</taxon>
        <taxon>Embryophyta</taxon>
        <taxon>Tracheophyta</taxon>
        <taxon>Spermatophyta</taxon>
        <taxon>Magnoliopsida</taxon>
        <taxon>eudicotyledons</taxon>
        <taxon>Gunneridae</taxon>
        <taxon>Pentapetalae</taxon>
        <taxon>Caryophyllales</taxon>
        <taxon>Caryophyllaceae</taxon>
        <taxon>Caryophylleae</taxon>
        <taxon>Saponaria</taxon>
    </lineage>
</organism>
<dbReference type="InterPro" id="IPR045843">
    <property type="entry name" value="IND-like"/>
</dbReference>
<feature type="compositionally biased region" description="Low complexity" evidence="6">
    <location>
        <begin position="221"/>
        <end position="237"/>
    </location>
</feature>
<keyword evidence="4" id="KW-0804">Transcription</keyword>
<feature type="region of interest" description="Disordered" evidence="6">
    <location>
        <begin position="217"/>
        <end position="241"/>
    </location>
</feature>
<dbReference type="InterPro" id="IPR036638">
    <property type="entry name" value="HLH_DNA-bd_sf"/>
</dbReference>
<dbReference type="CDD" id="cd11393">
    <property type="entry name" value="bHLH_AtbHLH_like"/>
    <property type="match status" value="1"/>
</dbReference>
<gene>
    <name evidence="8" type="ORF">RND81_08G054800</name>
</gene>
<name>A0AAW1J538_SAPOF</name>
<keyword evidence="9" id="KW-1185">Reference proteome</keyword>
<dbReference type="GO" id="GO:0046983">
    <property type="term" value="F:protein dimerization activity"/>
    <property type="evidence" value="ECO:0007669"/>
    <property type="project" value="InterPro"/>
</dbReference>
<keyword evidence="5" id="KW-0539">Nucleus</keyword>
<dbReference type="AlphaFoldDB" id="A0AAW1J538"/>
<proteinExistence type="predicted"/>
<reference evidence="8" key="1">
    <citation type="submission" date="2024-03" db="EMBL/GenBank/DDBJ databases">
        <title>WGS assembly of Saponaria officinalis var. Norfolk2.</title>
        <authorList>
            <person name="Jenkins J."/>
            <person name="Shu S."/>
            <person name="Grimwood J."/>
            <person name="Barry K."/>
            <person name="Goodstein D."/>
            <person name="Schmutz J."/>
            <person name="Leebens-Mack J."/>
            <person name="Osbourn A."/>
        </authorList>
    </citation>
    <scope>NUCLEOTIDE SEQUENCE [LARGE SCALE GENOMIC DNA]</scope>
    <source>
        <strain evidence="8">JIC</strain>
    </source>
</reference>
<dbReference type="PANTHER" id="PTHR16223:SF136">
    <property type="entry name" value="TRANSCRIPTION FACTOR BHLH133-RELATED"/>
    <property type="match status" value="1"/>
</dbReference>
<evidence type="ECO:0000259" key="7">
    <source>
        <dbReference type="PROSITE" id="PS50888"/>
    </source>
</evidence>
<keyword evidence="3" id="KW-0238">DNA-binding</keyword>
<dbReference type="GO" id="GO:0005634">
    <property type="term" value="C:nucleus"/>
    <property type="evidence" value="ECO:0007669"/>
    <property type="project" value="UniProtKB-SubCell"/>
</dbReference>
<protein>
    <recommendedName>
        <fullName evidence="7">BHLH domain-containing protein</fullName>
    </recommendedName>
</protein>
<evidence type="ECO:0000256" key="1">
    <source>
        <dbReference type="ARBA" id="ARBA00004123"/>
    </source>
</evidence>
<comment type="caution">
    <text evidence="8">The sequence shown here is derived from an EMBL/GenBank/DDBJ whole genome shotgun (WGS) entry which is preliminary data.</text>
</comment>
<evidence type="ECO:0000313" key="8">
    <source>
        <dbReference type="EMBL" id="KAK9697699.1"/>
    </source>
</evidence>
<dbReference type="PANTHER" id="PTHR16223">
    <property type="entry name" value="TRANSCRIPTION FACTOR BHLH83-RELATED"/>
    <property type="match status" value="1"/>
</dbReference>
<dbReference type="InterPro" id="IPR045239">
    <property type="entry name" value="bHLH95_bHLH"/>
</dbReference>
<evidence type="ECO:0000313" key="9">
    <source>
        <dbReference type="Proteomes" id="UP001443914"/>
    </source>
</evidence>
<feature type="domain" description="BHLH" evidence="7">
    <location>
        <begin position="231"/>
        <end position="280"/>
    </location>
</feature>
<dbReference type="EMBL" id="JBDFQZ010000008">
    <property type="protein sequence ID" value="KAK9697699.1"/>
    <property type="molecule type" value="Genomic_DNA"/>
</dbReference>
<comment type="subcellular location">
    <subcellularLocation>
        <location evidence="1">Nucleus</location>
    </subcellularLocation>
</comment>
<evidence type="ECO:0000256" key="3">
    <source>
        <dbReference type="ARBA" id="ARBA00023125"/>
    </source>
</evidence>